<keyword evidence="2" id="KW-1185">Reference proteome</keyword>
<protein>
    <submittedName>
        <fullName evidence="1">Uncharacterized protein</fullName>
    </submittedName>
</protein>
<evidence type="ECO:0000313" key="1">
    <source>
        <dbReference type="EMBL" id="EXJ14033.1"/>
    </source>
</evidence>
<dbReference type="Proteomes" id="UP000019460">
    <property type="component" value="Unassembled WGS sequence"/>
</dbReference>
<evidence type="ECO:0000313" key="2">
    <source>
        <dbReference type="Proteomes" id="UP000019460"/>
    </source>
</evidence>
<dbReference type="EMBL" id="AONC01000050">
    <property type="protein sequence ID" value="EXJ14033.1"/>
    <property type="molecule type" value="Genomic_DNA"/>
</dbReference>
<proteinExistence type="predicted"/>
<organism evidence="1 2">
    <name type="scientific">Imhoffiella purpurea</name>
    <dbReference type="NCBI Taxonomy" id="1249627"/>
    <lineage>
        <taxon>Bacteria</taxon>
        <taxon>Pseudomonadati</taxon>
        <taxon>Pseudomonadota</taxon>
        <taxon>Gammaproteobacteria</taxon>
        <taxon>Chromatiales</taxon>
        <taxon>Chromatiaceae</taxon>
        <taxon>Imhoffiella</taxon>
    </lineage>
</organism>
<name>W9V3E3_9GAMM</name>
<accession>W9V3E3</accession>
<gene>
    <name evidence="1" type="ORF">D779_3093</name>
</gene>
<comment type="caution">
    <text evidence="1">The sequence shown here is derived from an EMBL/GenBank/DDBJ whole genome shotgun (WGS) entry which is preliminary data.</text>
</comment>
<reference evidence="1 2" key="1">
    <citation type="submission" date="2012-11" db="EMBL/GenBank/DDBJ databases">
        <title>Genome assembly of Thiorhodococcus sp. AK35.</title>
        <authorList>
            <person name="Nupur N."/>
            <person name="Khatri I."/>
            <person name="Subramanian S."/>
            <person name="Pinnaka A."/>
        </authorList>
    </citation>
    <scope>NUCLEOTIDE SEQUENCE [LARGE SCALE GENOMIC DNA]</scope>
    <source>
        <strain evidence="1 2">AK35</strain>
    </source>
</reference>
<sequence length="39" mass="4206">MKPFSLTQIDDRVGVSRPLDDGIFPIAPCGREPSGAKHP</sequence>
<dbReference type="AlphaFoldDB" id="W9V3E3"/>